<evidence type="ECO:0000256" key="1">
    <source>
        <dbReference type="SAM" id="MobiDB-lite"/>
    </source>
</evidence>
<feature type="compositionally biased region" description="Acidic residues" evidence="1">
    <location>
        <begin position="1122"/>
        <end position="1131"/>
    </location>
</feature>
<proteinExistence type="predicted"/>
<feature type="compositionally biased region" description="Acidic residues" evidence="1">
    <location>
        <begin position="1077"/>
        <end position="1095"/>
    </location>
</feature>
<protein>
    <submittedName>
        <fullName evidence="2">Uncharacterized protein</fullName>
    </submittedName>
</protein>
<feature type="compositionally biased region" description="Basic and acidic residues" evidence="1">
    <location>
        <begin position="265"/>
        <end position="274"/>
    </location>
</feature>
<gene>
    <name evidence="2" type="ORF">PFL1_02508</name>
</gene>
<feature type="region of interest" description="Disordered" evidence="1">
    <location>
        <begin position="513"/>
        <end position="546"/>
    </location>
</feature>
<dbReference type="RefSeq" id="XP_007878216.1">
    <property type="nucleotide sequence ID" value="XM_007880025.1"/>
</dbReference>
<feature type="compositionally biased region" description="Low complexity" evidence="1">
    <location>
        <begin position="313"/>
        <end position="324"/>
    </location>
</feature>
<feature type="region of interest" description="Disordered" evidence="1">
    <location>
        <begin position="561"/>
        <end position="748"/>
    </location>
</feature>
<dbReference type="KEGG" id="pfp:PFL1_02508"/>
<dbReference type="Proteomes" id="UP000053664">
    <property type="component" value="Unassembled WGS sequence"/>
</dbReference>
<accession>A0A061HCS2</accession>
<feature type="region of interest" description="Disordered" evidence="1">
    <location>
        <begin position="799"/>
        <end position="978"/>
    </location>
</feature>
<feature type="compositionally biased region" description="Pro residues" evidence="1">
    <location>
        <begin position="39"/>
        <end position="52"/>
    </location>
</feature>
<feature type="compositionally biased region" description="Low complexity" evidence="1">
    <location>
        <begin position="803"/>
        <end position="816"/>
    </location>
</feature>
<feature type="region of interest" description="Disordered" evidence="1">
    <location>
        <begin position="101"/>
        <end position="285"/>
    </location>
</feature>
<feature type="region of interest" description="Disordered" evidence="1">
    <location>
        <begin position="298"/>
        <end position="324"/>
    </location>
</feature>
<dbReference type="HOGENOM" id="CLU_274524_0_0_1"/>
<feature type="compositionally biased region" description="Basic and acidic residues" evidence="1">
    <location>
        <begin position="1062"/>
        <end position="1076"/>
    </location>
</feature>
<organism evidence="2 3">
    <name type="scientific">Pseudozyma flocculosa PF-1</name>
    <dbReference type="NCBI Taxonomy" id="1277687"/>
    <lineage>
        <taxon>Eukaryota</taxon>
        <taxon>Fungi</taxon>
        <taxon>Dikarya</taxon>
        <taxon>Basidiomycota</taxon>
        <taxon>Ustilaginomycotina</taxon>
        <taxon>Ustilaginomycetes</taxon>
        <taxon>Ustilaginales</taxon>
        <taxon>Ustilaginaceae</taxon>
        <taxon>Pseudozyma</taxon>
    </lineage>
</organism>
<feature type="compositionally biased region" description="Low complexity" evidence="1">
    <location>
        <begin position="221"/>
        <end position="230"/>
    </location>
</feature>
<feature type="region of interest" description="Disordered" evidence="1">
    <location>
        <begin position="1008"/>
        <end position="1132"/>
    </location>
</feature>
<feature type="compositionally biased region" description="Polar residues" evidence="1">
    <location>
        <begin position="821"/>
        <end position="830"/>
    </location>
</feature>
<dbReference type="AlphaFoldDB" id="A0A061HCS2"/>
<feature type="region of interest" description="Disordered" evidence="1">
    <location>
        <begin position="1"/>
        <end position="67"/>
    </location>
</feature>
<evidence type="ECO:0000313" key="3">
    <source>
        <dbReference type="Proteomes" id="UP000053664"/>
    </source>
</evidence>
<feature type="compositionally biased region" description="Polar residues" evidence="1">
    <location>
        <begin position="868"/>
        <end position="883"/>
    </location>
</feature>
<evidence type="ECO:0000313" key="2">
    <source>
        <dbReference type="EMBL" id="EPQ29835.1"/>
    </source>
</evidence>
<dbReference type="EMBL" id="KE361629">
    <property type="protein sequence ID" value="EPQ29835.1"/>
    <property type="molecule type" value="Genomic_DNA"/>
</dbReference>
<feature type="compositionally biased region" description="Low complexity" evidence="1">
    <location>
        <begin position="717"/>
        <end position="744"/>
    </location>
</feature>
<sequence>MAPPVQQGAYLQPGGPVPPQFRRQPRPAYVAHSGYPAHPGYPAPGHYPPPPTGYARHSSVQPHPYAAAQSLPYAASATPGPIDHPHYKELAYYHHPHGTYVASAHHAPPPPPGPPRYLREPSRGPAYYEPTPAPTSSYYEEQYGVAQPSVPLPPPPPPPRHAPSPFVQRAAPYNRALTVQPTAHRTGPSRRALDFLLKGSGSAADGTGRTPAPPKKEEPEAAAAQMGAADDLARSMPRQMSLGVPNLEHHGAAQPGATASLRHVPPKDEGEETRSSMLPPSLPTTTHEALEYPAFSPHEDEKMPIGEPASESPPAVVADPPVAPPAARAGAAVAAKEPIKLYDWSIRLIVVPNLPPTLVDDVVRDTGLDRQRISSLHRWIAVSGTRRFSKEAAARGNGKVDDRPDAVWRTNIITALAEPARGDDGAWRVATFSGTVYELVGRQSSHNLKDYLVSVRQRALRSRGAEAGVIEASSGDESVLERWLEANARSFEQGWRARIARACVAFEDDLERRLPQGRQPEPAKRKRARVNFAPDAGPSGDGAPVAGAVIEPAADVLHSEAAAVPGKPAKRMRTAGPASKSGDAAAEDDHSETLPTPPPSDTFGGDISHIVDEAPSPSPEPFDRSATGSLPRRRSKPKDNKKESFASSDDDIDASFSRARPRGSSGLEVVVEIPQRGSSGPPRTARVRSSDAGRGPAGEPASRAGAPSTRSPRRRPSATPRQATTARTETPSAEAAGTTTSSTPVRVKTEAEMQALAPVRKIPRELMLLMSGPFGANPAARRGFLEGCSVDNPIVIDRDETEAAAVEPSSAAEASADGNDEQPSSPSARPSSEGPAATSSAAQHRSRSTRSGNRTGGKGVAKFWMYNPITSPQVTYQREAQNVQRRRAKILQTASKRSRLGLSATTDGKGATEAGSDGPTLEADADQEASDELPARTAAEDTASSNVDADQVPAPAPGKENLVRSGRRAAKGPRSYSVRKLVQEQLQKLPRPFTATAKRKAKIPIALAPAAKSRASKAAPATETTGKVMPAARKRPAVKAAKAGASASRVPRKRSTKAAAVHADEADNEAEHREGADGSDDDNDDDDDEAEWEDTLAEHDINVPGRASSKSRGEAERAYAAVEEEEDDDDMGLGLFQRFQTITGDNREDPAASLGFGIAGDPYYFSD</sequence>
<name>A0A061HCS2_9BASI</name>
<feature type="compositionally biased region" description="Low complexity" evidence="1">
    <location>
        <begin position="700"/>
        <end position="710"/>
    </location>
</feature>
<feature type="compositionally biased region" description="Low complexity" evidence="1">
    <location>
        <begin position="1008"/>
        <end position="1021"/>
    </location>
</feature>
<reference evidence="2 3" key="1">
    <citation type="journal article" date="2013" name="Plant Cell">
        <title>The transition from a phytopathogenic smut ancestor to an anamorphic biocontrol agent deciphered by comparative whole-genome analysis.</title>
        <authorList>
            <person name="Lefebvre F."/>
            <person name="Joly D.L."/>
            <person name="Labbe C."/>
            <person name="Teichmann B."/>
            <person name="Linning R."/>
            <person name="Belzile F."/>
            <person name="Bakkeren G."/>
            <person name="Belanger R.R."/>
        </authorList>
    </citation>
    <scope>NUCLEOTIDE SEQUENCE [LARGE SCALE GENOMIC DNA]</scope>
    <source>
        <strain evidence="2 3">PF-1</strain>
    </source>
</reference>
<feature type="compositionally biased region" description="Pro residues" evidence="1">
    <location>
        <begin position="150"/>
        <end position="162"/>
    </location>
</feature>
<feature type="compositionally biased region" description="Low complexity" evidence="1">
    <location>
        <begin position="1038"/>
        <end position="1049"/>
    </location>
</feature>
<feature type="compositionally biased region" description="Polar residues" evidence="1">
    <location>
        <begin position="275"/>
        <end position="285"/>
    </location>
</feature>
<dbReference type="GeneID" id="19316628"/>